<dbReference type="PhylomeDB" id="T1IR19"/>
<dbReference type="Proteomes" id="UP000014500">
    <property type="component" value="Unassembled WGS sequence"/>
</dbReference>
<proteinExistence type="predicted"/>
<dbReference type="InterPro" id="IPR021463">
    <property type="entry name" value="Methyltransf_34"/>
</dbReference>
<protein>
    <submittedName>
        <fullName evidence="1">Uncharacterized protein</fullName>
    </submittedName>
</protein>
<reference evidence="1" key="2">
    <citation type="submission" date="2015-02" db="UniProtKB">
        <authorList>
            <consortium name="EnsemblMetazoa"/>
        </authorList>
    </citation>
    <scope>IDENTIFICATION</scope>
</reference>
<evidence type="ECO:0000313" key="1">
    <source>
        <dbReference type="EnsemblMetazoa" id="SMAR003500-PA"/>
    </source>
</evidence>
<dbReference type="Pfam" id="PF11312">
    <property type="entry name" value="Methyltransf_34"/>
    <property type="match status" value="1"/>
</dbReference>
<organism evidence="1 2">
    <name type="scientific">Strigamia maritima</name>
    <name type="common">European centipede</name>
    <name type="synonym">Geophilus maritimus</name>
    <dbReference type="NCBI Taxonomy" id="126957"/>
    <lineage>
        <taxon>Eukaryota</taxon>
        <taxon>Metazoa</taxon>
        <taxon>Ecdysozoa</taxon>
        <taxon>Arthropoda</taxon>
        <taxon>Myriapoda</taxon>
        <taxon>Chilopoda</taxon>
        <taxon>Pleurostigmophora</taxon>
        <taxon>Geophilomorpha</taxon>
        <taxon>Linotaeniidae</taxon>
        <taxon>Strigamia</taxon>
    </lineage>
</organism>
<dbReference type="EMBL" id="JH431327">
    <property type="status" value="NOT_ANNOTATED_CDS"/>
    <property type="molecule type" value="Genomic_DNA"/>
</dbReference>
<dbReference type="AlphaFoldDB" id="T1IR19"/>
<dbReference type="EnsemblMetazoa" id="SMAR003500-RA">
    <property type="protein sequence ID" value="SMAR003500-PA"/>
    <property type="gene ID" value="SMAR003500"/>
</dbReference>
<reference evidence="2" key="1">
    <citation type="submission" date="2011-05" db="EMBL/GenBank/DDBJ databases">
        <authorList>
            <person name="Richards S.R."/>
            <person name="Qu J."/>
            <person name="Jiang H."/>
            <person name="Jhangiani S.N."/>
            <person name="Agravi P."/>
            <person name="Goodspeed R."/>
            <person name="Gross S."/>
            <person name="Mandapat C."/>
            <person name="Jackson L."/>
            <person name="Mathew T."/>
            <person name="Pu L."/>
            <person name="Thornton R."/>
            <person name="Saada N."/>
            <person name="Wilczek-Boney K.B."/>
            <person name="Lee S."/>
            <person name="Kovar C."/>
            <person name="Wu Y."/>
            <person name="Scherer S.E."/>
            <person name="Worley K.C."/>
            <person name="Muzny D.M."/>
            <person name="Gibbs R."/>
        </authorList>
    </citation>
    <scope>NUCLEOTIDE SEQUENCE</scope>
    <source>
        <strain evidence="2">Brora</strain>
    </source>
</reference>
<name>T1IR19_STRMM</name>
<dbReference type="HOGENOM" id="CLU_088050_0_0_1"/>
<accession>T1IR19</accession>
<evidence type="ECO:0000313" key="2">
    <source>
        <dbReference type="Proteomes" id="UP000014500"/>
    </source>
</evidence>
<keyword evidence="2" id="KW-1185">Reference proteome</keyword>
<sequence>MSYLLRTPLHYVCWLKLAKRCFTHYICRRFSDFLELGYNRPEINVCCIGGGSGSDLVGLCQFMDHYNIRTTKINAVILDYYDWSNETRNLLNNIPGCAEYGLHYFNYVQFDFYTSPITNEVILQIRNADLITIVKFLSAVGVDDSYNFIQLQVLLSHMKRNARVFFMDNSGGRFGEVMGNAAQSVGLELICEVERKRISVCECEYEEMGNNRFQTLPQKTTSVSASLWKRN</sequence>